<gene>
    <name evidence="2" type="ORF">Ao3042_02099</name>
</gene>
<dbReference type="PANTHER" id="PTHR38116">
    <property type="entry name" value="CHROMOSOME 7, WHOLE GENOME SHOTGUN SEQUENCE"/>
    <property type="match status" value="1"/>
</dbReference>
<dbReference type="AlphaFoldDB" id="I8A9A6"/>
<reference evidence="2 3" key="1">
    <citation type="journal article" date="2012" name="Eukaryot. Cell">
        <title>Draft genome sequence of Aspergillus oryzae strain 3.042.</title>
        <authorList>
            <person name="Zhao G."/>
            <person name="Yao Y."/>
            <person name="Qi W."/>
            <person name="Wang C."/>
            <person name="Hou L."/>
            <person name="Zeng B."/>
            <person name="Cao X."/>
        </authorList>
    </citation>
    <scope>NUCLEOTIDE SEQUENCE [LARGE SCALE GENOMIC DNA]</scope>
    <source>
        <strain evidence="2 3">3.042</strain>
    </source>
</reference>
<dbReference type="HOGENOM" id="CLU_1320618_0_0_1"/>
<comment type="caution">
    <text evidence="2">The sequence shown here is derived from an EMBL/GenBank/DDBJ whole genome shotgun (WGS) entry which is preliminary data.</text>
</comment>
<evidence type="ECO:0000256" key="1">
    <source>
        <dbReference type="SAM" id="MobiDB-lite"/>
    </source>
</evidence>
<feature type="region of interest" description="Disordered" evidence="1">
    <location>
        <begin position="83"/>
        <end position="118"/>
    </location>
</feature>
<evidence type="ECO:0008006" key="4">
    <source>
        <dbReference type="Google" id="ProtNLM"/>
    </source>
</evidence>
<sequence length="218" mass="24404">MKANDVPFPKLPTATYMSLFERICPITMTETPRTSQLVDPSLLLSLQRMPQQFMAYSPDEDWSGVTNPAARRRLQNRLNQRAYRLRRQGQDKRATQTDGAHIESAGHHHPTPVPTPAKALAHHDSITCGLSELQHLECTFAPPNIHDLMAQFERRAMARYAEGSPKTDLLLNLSRLNVLRAAYQNVVAIGMTDSTISIFTNRATPPMARYLPNSTNAG</sequence>
<name>I8A9A6_ASPO3</name>
<organism evidence="2 3">
    <name type="scientific">Aspergillus oryzae (strain 3.042)</name>
    <name type="common">Yellow koji mold</name>
    <dbReference type="NCBI Taxonomy" id="1160506"/>
    <lineage>
        <taxon>Eukaryota</taxon>
        <taxon>Fungi</taxon>
        <taxon>Dikarya</taxon>
        <taxon>Ascomycota</taxon>
        <taxon>Pezizomycotina</taxon>
        <taxon>Eurotiomycetes</taxon>
        <taxon>Eurotiomycetidae</taxon>
        <taxon>Eurotiales</taxon>
        <taxon>Aspergillaceae</taxon>
        <taxon>Aspergillus</taxon>
        <taxon>Aspergillus subgen. Circumdati</taxon>
    </lineage>
</organism>
<protein>
    <recommendedName>
        <fullName evidence="4">BZIP domain-containing protein</fullName>
    </recommendedName>
</protein>
<reference evidence="3" key="2">
    <citation type="submission" date="2012-06" db="EMBL/GenBank/DDBJ databases">
        <title>Comparative genomic analyses of Aspergillus oryzae 3.042 and A. oryzae RIB40 for soy-sauce fermentation.</title>
        <authorList>
            <person name="Zhao G."/>
            <person name="Hou L."/>
            <person name="Wang C."/>
            <person name="Cao X."/>
        </authorList>
    </citation>
    <scope>NUCLEOTIDE SEQUENCE [LARGE SCALE GENOMIC DNA]</scope>
    <source>
        <strain evidence="3">3.042</strain>
    </source>
</reference>
<dbReference type="EMBL" id="AKHY01000104">
    <property type="protein sequence ID" value="EIT81449.1"/>
    <property type="molecule type" value="Genomic_DNA"/>
</dbReference>
<evidence type="ECO:0000313" key="3">
    <source>
        <dbReference type="Proteomes" id="UP000002812"/>
    </source>
</evidence>
<evidence type="ECO:0000313" key="2">
    <source>
        <dbReference type="EMBL" id="EIT81449.1"/>
    </source>
</evidence>
<dbReference type="Proteomes" id="UP000002812">
    <property type="component" value="Unassembled WGS sequence"/>
</dbReference>
<accession>I8A9A6</accession>
<dbReference type="PANTHER" id="PTHR38116:SF1">
    <property type="entry name" value="BZIP DOMAIN-CONTAINING PROTEIN"/>
    <property type="match status" value="1"/>
</dbReference>
<proteinExistence type="predicted"/>
<dbReference type="CDD" id="cd14688">
    <property type="entry name" value="bZIP_YAP"/>
    <property type="match status" value="1"/>
</dbReference>
<feature type="compositionally biased region" description="Basic and acidic residues" evidence="1">
    <location>
        <begin position="88"/>
        <end position="106"/>
    </location>
</feature>